<reference evidence="1" key="2">
    <citation type="submission" date="2021-04" db="EMBL/GenBank/DDBJ databases">
        <authorList>
            <person name="Gilroy R."/>
        </authorList>
    </citation>
    <scope>NUCLEOTIDE SEQUENCE</scope>
    <source>
        <strain evidence="1">CHK165-2605</strain>
    </source>
</reference>
<organism evidence="1 2">
    <name type="scientific">Candidatus Mediterraneibacter gallistercoris</name>
    <dbReference type="NCBI Taxonomy" id="2838671"/>
    <lineage>
        <taxon>Bacteria</taxon>
        <taxon>Bacillati</taxon>
        <taxon>Bacillota</taxon>
        <taxon>Clostridia</taxon>
        <taxon>Lachnospirales</taxon>
        <taxon>Lachnospiraceae</taxon>
        <taxon>Mediterraneibacter</taxon>
    </lineage>
</organism>
<reference evidence="1" key="1">
    <citation type="journal article" date="2021" name="PeerJ">
        <title>Extensive microbial diversity within the chicken gut microbiome revealed by metagenomics and culture.</title>
        <authorList>
            <person name="Gilroy R."/>
            <person name="Ravi A."/>
            <person name="Getino M."/>
            <person name="Pursley I."/>
            <person name="Horton D.L."/>
            <person name="Alikhan N.F."/>
            <person name="Baker D."/>
            <person name="Gharbi K."/>
            <person name="Hall N."/>
            <person name="Watson M."/>
            <person name="Adriaenssens E.M."/>
            <person name="Foster-Nyarko E."/>
            <person name="Jarju S."/>
            <person name="Secka A."/>
            <person name="Antonio M."/>
            <person name="Oren A."/>
            <person name="Chaudhuri R.R."/>
            <person name="La Ragione R."/>
            <person name="Hildebrand F."/>
            <person name="Pallen M.J."/>
        </authorList>
    </citation>
    <scope>NUCLEOTIDE SEQUENCE</scope>
    <source>
        <strain evidence="1">CHK165-2605</strain>
    </source>
</reference>
<comment type="caution">
    <text evidence="1">The sequence shown here is derived from an EMBL/GenBank/DDBJ whole genome shotgun (WGS) entry which is preliminary data.</text>
</comment>
<accession>A0A9D2T202</accession>
<dbReference type="AlphaFoldDB" id="A0A9D2T202"/>
<gene>
    <name evidence="1" type="ORF">H9756_00610</name>
</gene>
<protein>
    <submittedName>
        <fullName evidence="1">Uncharacterized protein</fullName>
    </submittedName>
</protein>
<evidence type="ECO:0000313" key="2">
    <source>
        <dbReference type="Proteomes" id="UP000823895"/>
    </source>
</evidence>
<proteinExistence type="predicted"/>
<name>A0A9D2T202_9FIRM</name>
<sequence>MKKKAVLLNGFKVNINCFEKRRRRLNSKNPGPVCVEICRTVFADNPARMDYNDHKHNRHRLKDKCRKAAQGALWEK</sequence>
<evidence type="ECO:0000313" key="1">
    <source>
        <dbReference type="EMBL" id="HJC42180.1"/>
    </source>
</evidence>
<dbReference type="Proteomes" id="UP000823895">
    <property type="component" value="Unassembled WGS sequence"/>
</dbReference>
<dbReference type="EMBL" id="DWWI01000013">
    <property type="protein sequence ID" value="HJC42180.1"/>
    <property type="molecule type" value="Genomic_DNA"/>
</dbReference>